<reference evidence="2" key="1">
    <citation type="journal article" date="2020" name="Stud. Mycol.">
        <title>101 Dothideomycetes genomes: a test case for predicting lifestyles and emergence of pathogens.</title>
        <authorList>
            <person name="Haridas S."/>
            <person name="Albert R."/>
            <person name="Binder M."/>
            <person name="Bloem J."/>
            <person name="Labutti K."/>
            <person name="Salamov A."/>
            <person name="Andreopoulos B."/>
            <person name="Baker S."/>
            <person name="Barry K."/>
            <person name="Bills G."/>
            <person name="Bluhm B."/>
            <person name="Cannon C."/>
            <person name="Castanera R."/>
            <person name="Culley D."/>
            <person name="Daum C."/>
            <person name="Ezra D."/>
            <person name="Gonzalez J."/>
            <person name="Henrissat B."/>
            <person name="Kuo A."/>
            <person name="Liang C."/>
            <person name="Lipzen A."/>
            <person name="Lutzoni F."/>
            <person name="Magnuson J."/>
            <person name="Mondo S."/>
            <person name="Nolan M."/>
            <person name="Ohm R."/>
            <person name="Pangilinan J."/>
            <person name="Park H.-J."/>
            <person name="Ramirez L."/>
            <person name="Alfaro M."/>
            <person name="Sun H."/>
            <person name="Tritt A."/>
            <person name="Yoshinaga Y."/>
            <person name="Zwiers L.-H."/>
            <person name="Turgeon B."/>
            <person name="Goodwin S."/>
            <person name="Spatafora J."/>
            <person name="Crous P."/>
            <person name="Grigoriev I."/>
        </authorList>
    </citation>
    <scope>NUCLEOTIDE SEQUENCE</scope>
    <source>
        <strain evidence="2">CBS 113389</strain>
    </source>
</reference>
<dbReference type="EMBL" id="MU001640">
    <property type="protein sequence ID" value="KAF2479939.1"/>
    <property type="molecule type" value="Genomic_DNA"/>
</dbReference>
<dbReference type="RefSeq" id="XP_033586509.1">
    <property type="nucleotide sequence ID" value="XM_033732157.1"/>
</dbReference>
<dbReference type="Proteomes" id="UP000799767">
    <property type="component" value="Unassembled WGS sequence"/>
</dbReference>
<name>A0A6A6PIU4_9PEZI</name>
<accession>A0A6A6PIU4</accession>
<gene>
    <name evidence="2" type="ORF">BDY17DRAFT_28825</name>
</gene>
<keyword evidence="3" id="KW-1185">Reference proteome</keyword>
<proteinExistence type="predicted"/>
<feature type="compositionally biased region" description="Basic and acidic residues" evidence="1">
    <location>
        <begin position="97"/>
        <end position="115"/>
    </location>
</feature>
<protein>
    <submittedName>
        <fullName evidence="2">Uncharacterized protein</fullName>
    </submittedName>
</protein>
<organism evidence="2 3">
    <name type="scientific">Neohortaea acidophila</name>
    <dbReference type="NCBI Taxonomy" id="245834"/>
    <lineage>
        <taxon>Eukaryota</taxon>
        <taxon>Fungi</taxon>
        <taxon>Dikarya</taxon>
        <taxon>Ascomycota</taxon>
        <taxon>Pezizomycotina</taxon>
        <taxon>Dothideomycetes</taxon>
        <taxon>Dothideomycetidae</taxon>
        <taxon>Mycosphaerellales</taxon>
        <taxon>Teratosphaeriaceae</taxon>
        <taxon>Neohortaea</taxon>
    </lineage>
</organism>
<dbReference type="AlphaFoldDB" id="A0A6A6PIU4"/>
<dbReference type="GeneID" id="54473159"/>
<sequence length="150" mass="16425">MEAITMANIRGSGARTIIARSAEKGMRAARPHGNHTAKPSRSYLVDIVPRGLTGLPGVGRGLRLQETVLLRMKWDIVLASSLTSGSRSEVKGTSQHPRLDDFHPVRDPDPGRKSLHTEVRGRADIFWTGTSFAAQPLLTLWSPLKCFLMG</sequence>
<feature type="compositionally biased region" description="Polar residues" evidence="1">
    <location>
        <begin position="86"/>
        <end position="96"/>
    </location>
</feature>
<evidence type="ECO:0000313" key="2">
    <source>
        <dbReference type="EMBL" id="KAF2479939.1"/>
    </source>
</evidence>
<evidence type="ECO:0000256" key="1">
    <source>
        <dbReference type="SAM" id="MobiDB-lite"/>
    </source>
</evidence>
<evidence type="ECO:0000313" key="3">
    <source>
        <dbReference type="Proteomes" id="UP000799767"/>
    </source>
</evidence>
<feature type="region of interest" description="Disordered" evidence="1">
    <location>
        <begin position="86"/>
        <end position="115"/>
    </location>
</feature>